<gene>
    <name evidence="2" type="ORF">PABY_04760</name>
</gene>
<dbReference type="InterPro" id="IPR000485">
    <property type="entry name" value="AsnC-type_HTH_dom"/>
</dbReference>
<evidence type="ECO:0000313" key="3">
    <source>
        <dbReference type="Proteomes" id="UP001341135"/>
    </source>
</evidence>
<name>A0ABM8ITN1_9CREN</name>
<evidence type="ECO:0000313" key="2">
    <source>
        <dbReference type="EMBL" id="BES80909.1"/>
    </source>
</evidence>
<dbReference type="InterPro" id="IPR036390">
    <property type="entry name" value="WH_DNA-bd_sf"/>
</dbReference>
<dbReference type="Proteomes" id="UP001341135">
    <property type="component" value="Chromosome"/>
</dbReference>
<dbReference type="SUPFAM" id="SSF46785">
    <property type="entry name" value="Winged helix' DNA-binding domain"/>
    <property type="match status" value="1"/>
</dbReference>
<proteinExistence type="predicted"/>
<accession>A0ABM8ITN1</accession>
<protein>
    <recommendedName>
        <fullName evidence="1">HTH arsR-type domain-containing protein</fullName>
    </recommendedName>
</protein>
<dbReference type="InterPro" id="IPR011991">
    <property type="entry name" value="ArsR-like_HTH"/>
</dbReference>
<dbReference type="Pfam" id="PF13412">
    <property type="entry name" value="HTH_24"/>
    <property type="match status" value="1"/>
</dbReference>
<dbReference type="InterPro" id="IPR036388">
    <property type="entry name" value="WH-like_DNA-bd_sf"/>
</dbReference>
<reference evidence="2 3" key="1">
    <citation type="submission" date="2023-09" db="EMBL/GenBank/DDBJ databases">
        <title>Pyrofollis japonicus gen. nov. sp. nov., a novel member of the family Pyrodictiaceae isolated from the Iheya North hydrothermal field.</title>
        <authorList>
            <person name="Miyazaki U."/>
            <person name="Sanari M."/>
            <person name="Tame A."/>
            <person name="Kitajima M."/>
            <person name="Okamoto A."/>
            <person name="Sawayama S."/>
            <person name="Miyazaki J."/>
            <person name="Takai K."/>
            <person name="Nakagawa S."/>
        </authorList>
    </citation>
    <scope>NUCLEOTIDE SEQUENCE [LARGE SCALE GENOMIC DNA]</scope>
    <source>
        <strain evidence="2 3">AV2</strain>
    </source>
</reference>
<dbReference type="SMART" id="SM00418">
    <property type="entry name" value="HTH_ARSR"/>
    <property type="match status" value="1"/>
</dbReference>
<dbReference type="EMBL" id="AP028907">
    <property type="protein sequence ID" value="BES80909.1"/>
    <property type="molecule type" value="Genomic_DNA"/>
</dbReference>
<dbReference type="RefSeq" id="WP_338251546.1">
    <property type="nucleotide sequence ID" value="NZ_AP028907.1"/>
</dbReference>
<dbReference type="GeneID" id="89288512"/>
<evidence type="ECO:0000259" key="1">
    <source>
        <dbReference type="SMART" id="SM00418"/>
    </source>
</evidence>
<dbReference type="CDD" id="cd00090">
    <property type="entry name" value="HTH_ARSR"/>
    <property type="match status" value="1"/>
</dbReference>
<organism evidence="2 3">
    <name type="scientific">Pyrodictium abyssi</name>
    <dbReference type="NCBI Taxonomy" id="54256"/>
    <lineage>
        <taxon>Archaea</taxon>
        <taxon>Thermoproteota</taxon>
        <taxon>Thermoprotei</taxon>
        <taxon>Desulfurococcales</taxon>
        <taxon>Pyrodictiaceae</taxon>
        <taxon>Pyrodictium</taxon>
    </lineage>
</organism>
<dbReference type="InterPro" id="IPR001845">
    <property type="entry name" value="HTH_ArsR_DNA-bd_dom"/>
</dbReference>
<sequence>MIEPATLIALAALAMATLSLARTRGLHAKKDNTASQPGTQGPGEVELAQAALDERDIAILELLDSNGPMGVSEIARRLGLNKSTAWRKLRKLTNMNIVERITQNGRPLYRLRRETAATGEKQQSIAASIVEQLRRKNRQA</sequence>
<dbReference type="Gene3D" id="1.10.10.10">
    <property type="entry name" value="Winged helix-like DNA-binding domain superfamily/Winged helix DNA-binding domain"/>
    <property type="match status" value="1"/>
</dbReference>
<dbReference type="PRINTS" id="PR00033">
    <property type="entry name" value="HTHASNC"/>
</dbReference>
<keyword evidence="3" id="KW-1185">Reference proteome</keyword>
<feature type="domain" description="HTH arsR-type" evidence="1">
    <location>
        <begin position="46"/>
        <end position="135"/>
    </location>
</feature>